<keyword evidence="3" id="KW-1185">Reference proteome</keyword>
<feature type="coiled-coil region" evidence="1">
    <location>
        <begin position="60"/>
        <end position="87"/>
    </location>
</feature>
<proteinExistence type="predicted"/>
<evidence type="ECO:0000313" key="2">
    <source>
        <dbReference type="EMBL" id="KAL0564722.1"/>
    </source>
</evidence>
<organism evidence="2 3">
    <name type="scientific">Marasmius crinis-equi</name>
    <dbReference type="NCBI Taxonomy" id="585013"/>
    <lineage>
        <taxon>Eukaryota</taxon>
        <taxon>Fungi</taxon>
        <taxon>Dikarya</taxon>
        <taxon>Basidiomycota</taxon>
        <taxon>Agaricomycotina</taxon>
        <taxon>Agaricomycetes</taxon>
        <taxon>Agaricomycetidae</taxon>
        <taxon>Agaricales</taxon>
        <taxon>Marasmiineae</taxon>
        <taxon>Marasmiaceae</taxon>
        <taxon>Marasmius</taxon>
    </lineage>
</organism>
<protein>
    <submittedName>
        <fullName evidence="2">Uncharacterized protein</fullName>
    </submittedName>
</protein>
<accession>A0ABR3EP91</accession>
<gene>
    <name evidence="2" type="ORF">V5O48_017321</name>
</gene>
<sequence>MSMNSSLSSGLDQYLQSPLAHRRNTFLEQYPTQSQALGSASHEALVNSNNAAYLQTQLDLLNQQQSIASLEQENKDLRQEVEGLTVKLDTTNDILEKLIVRSTVTLDNLSVPSLPLVKTIPLCIPKTKCPKVSIYKAEEQQNGGGNTNGLAQVPAKPGCPTKDNPATPYPYLLNRNGKVVDSNYANNFTAKQALQTWGKGAGQVVQDYVYSELLKDSSLFKPLLLAEDYWKINAFLIDYYCAWARNNLKDSLGNMCPAKRLQTQLQHQKTPQ</sequence>
<name>A0ABR3EP91_9AGAR</name>
<evidence type="ECO:0000256" key="1">
    <source>
        <dbReference type="SAM" id="Coils"/>
    </source>
</evidence>
<keyword evidence="1" id="KW-0175">Coiled coil</keyword>
<dbReference type="EMBL" id="JBAHYK010002615">
    <property type="protein sequence ID" value="KAL0564722.1"/>
    <property type="molecule type" value="Genomic_DNA"/>
</dbReference>
<dbReference type="Proteomes" id="UP001465976">
    <property type="component" value="Unassembled WGS sequence"/>
</dbReference>
<reference evidence="2 3" key="1">
    <citation type="submission" date="2024-02" db="EMBL/GenBank/DDBJ databases">
        <title>A draft genome for the cacao thread blight pathogen Marasmius crinis-equi.</title>
        <authorList>
            <person name="Cohen S.P."/>
            <person name="Baruah I.K."/>
            <person name="Amoako-Attah I."/>
            <person name="Bukari Y."/>
            <person name="Meinhardt L.W."/>
            <person name="Bailey B.A."/>
        </authorList>
    </citation>
    <scope>NUCLEOTIDE SEQUENCE [LARGE SCALE GENOMIC DNA]</scope>
    <source>
        <strain evidence="2 3">GH-76</strain>
    </source>
</reference>
<comment type="caution">
    <text evidence="2">The sequence shown here is derived from an EMBL/GenBank/DDBJ whole genome shotgun (WGS) entry which is preliminary data.</text>
</comment>
<evidence type="ECO:0000313" key="3">
    <source>
        <dbReference type="Proteomes" id="UP001465976"/>
    </source>
</evidence>